<dbReference type="Pfam" id="PF00512">
    <property type="entry name" value="HisKA"/>
    <property type="match status" value="1"/>
</dbReference>
<dbReference type="Gene3D" id="3.40.50.2300">
    <property type="match status" value="1"/>
</dbReference>
<evidence type="ECO:0000256" key="4">
    <source>
        <dbReference type="PROSITE-ProRule" id="PRU00169"/>
    </source>
</evidence>
<dbReference type="InterPro" id="IPR003594">
    <property type="entry name" value="HATPase_dom"/>
</dbReference>
<dbReference type="InterPro" id="IPR005467">
    <property type="entry name" value="His_kinase_dom"/>
</dbReference>
<feature type="domain" description="PAC" evidence="8">
    <location>
        <begin position="253"/>
        <end position="305"/>
    </location>
</feature>
<keyword evidence="3 4" id="KW-0597">Phosphoprotein</keyword>
<dbReference type="InterPro" id="IPR000014">
    <property type="entry name" value="PAS"/>
</dbReference>
<dbReference type="PROSITE" id="PS50110">
    <property type="entry name" value="RESPONSE_REGULATORY"/>
    <property type="match status" value="1"/>
</dbReference>
<dbReference type="InterPro" id="IPR001610">
    <property type="entry name" value="PAC"/>
</dbReference>
<dbReference type="Pfam" id="PF08447">
    <property type="entry name" value="PAS_3"/>
    <property type="match status" value="1"/>
</dbReference>
<dbReference type="Pfam" id="PF08448">
    <property type="entry name" value="PAS_4"/>
    <property type="match status" value="1"/>
</dbReference>
<dbReference type="InterPro" id="IPR036890">
    <property type="entry name" value="HATPase_C_sf"/>
</dbReference>
<accession>A0ABN1HZI0</accession>
<dbReference type="Gene3D" id="3.30.565.10">
    <property type="entry name" value="Histidine kinase-like ATPase, C-terminal domain"/>
    <property type="match status" value="1"/>
</dbReference>
<dbReference type="SUPFAM" id="SSF47384">
    <property type="entry name" value="Homodimeric domain of signal transducing histidine kinase"/>
    <property type="match status" value="1"/>
</dbReference>
<feature type="region of interest" description="Disordered" evidence="5">
    <location>
        <begin position="574"/>
        <end position="595"/>
    </location>
</feature>
<dbReference type="SMART" id="SM00388">
    <property type="entry name" value="HisKA"/>
    <property type="match status" value="1"/>
</dbReference>
<feature type="domain" description="Histidine kinase" evidence="6">
    <location>
        <begin position="350"/>
        <end position="574"/>
    </location>
</feature>
<dbReference type="Gene3D" id="3.30.450.20">
    <property type="entry name" value="PAS domain"/>
    <property type="match status" value="2"/>
</dbReference>
<dbReference type="InterPro" id="IPR013656">
    <property type="entry name" value="PAS_4"/>
</dbReference>
<feature type="modified residue" description="4-aspartylphosphate" evidence="4">
    <location>
        <position position="646"/>
    </location>
</feature>
<dbReference type="PANTHER" id="PTHR43065:SF42">
    <property type="entry name" value="TWO-COMPONENT SENSOR PPRA"/>
    <property type="match status" value="1"/>
</dbReference>
<evidence type="ECO:0000259" key="8">
    <source>
        <dbReference type="PROSITE" id="PS50113"/>
    </source>
</evidence>
<comment type="catalytic activity">
    <reaction evidence="1">
        <text>ATP + protein L-histidine = ADP + protein N-phospho-L-histidine.</text>
        <dbReference type="EC" id="2.7.13.3"/>
    </reaction>
</comment>
<dbReference type="Gene3D" id="2.10.70.100">
    <property type="match status" value="1"/>
</dbReference>
<dbReference type="Gene3D" id="1.10.287.130">
    <property type="match status" value="1"/>
</dbReference>
<dbReference type="SUPFAM" id="SSF55785">
    <property type="entry name" value="PYP-like sensor domain (PAS domain)"/>
    <property type="match status" value="2"/>
</dbReference>
<dbReference type="EMBL" id="BAAAES010000011">
    <property type="protein sequence ID" value="GAA0675871.1"/>
    <property type="molecule type" value="Genomic_DNA"/>
</dbReference>
<keyword evidence="10" id="KW-1185">Reference proteome</keyword>
<dbReference type="CDD" id="cd18161">
    <property type="entry name" value="REC_hyHK_blue-like"/>
    <property type="match status" value="1"/>
</dbReference>
<evidence type="ECO:0000313" key="10">
    <source>
        <dbReference type="Proteomes" id="UP001500238"/>
    </source>
</evidence>
<dbReference type="InterPro" id="IPR013655">
    <property type="entry name" value="PAS_fold_3"/>
</dbReference>
<evidence type="ECO:0000256" key="3">
    <source>
        <dbReference type="ARBA" id="ARBA00022553"/>
    </source>
</evidence>
<dbReference type="SUPFAM" id="SSF52172">
    <property type="entry name" value="CheY-like"/>
    <property type="match status" value="1"/>
</dbReference>
<dbReference type="InterPro" id="IPR001789">
    <property type="entry name" value="Sig_transdc_resp-reg_receiver"/>
</dbReference>
<evidence type="ECO:0000256" key="2">
    <source>
        <dbReference type="ARBA" id="ARBA00012438"/>
    </source>
</evidence>
<evidence type="ECO:0000259" key="6">
    <source>
        <dbReference type="PROSITE" id="PS50109"/>
    </source>
</evidence>
<dbReference type="Proteomes" id="UP001500238">
    <property type="component" value="Unassembled WGS sequence"/>
</dbReference>
<proteinExistence type="predicted"/>
<dbReference type="Pfam" id="PF00072">
    <property type="entry name" value="Response_reg"/>
    <property type="match status" value="1"/>
</dbReference>
<dbReference type="PANTHER" id="PTHR43065">
    <property type="entry name" value="SENSOR HISTIDINE KINASE"/>
    <property type="match status" value="1"/>
</dbReference>
<evidence type="ECO:0000256" key="5">
    <source>
        <dbReference type="SAM" id="MobiDB-lite"/>
    </source>
</evidence>
<dbReference type="InterPro" id="IPR035965">
    <property type="entry name" value="PAS-like_dom_sf"/>
</dbReference>
<dbReference type="InterPro" id="IPR011006">
    <property type="entry name" value="CheY-like_superfamily"/>
</dbReference>
<dbReference type="InterPro" id="IPR000700">
    <property type="entry name" value="PAS-assoc_C"/>
</dbReference>
<dbReference type="EC" id="2.7.13.3" evidence="2"/>
<dbReference type="PRINTS" id="PR00344">
    <property type="entry name" value="BCTRLSENSOR"/>
</dbReference>
<dbReference type="SUPFAM" id="SSF55874">
    <property type="entry name" value="ATPase domain of HSP90 chaperone/DNA topoisomerase II/histidine kinase"/>
    <property type="match status" value="1"/>
</dbReference>
<dbReference type="PROSITE" id="PS50109">
    <property type="entry name" value="HIS_KIN"/>
    <property type="match status" value="1"/>
</dbReference>
<feature type="domain" description="Response regulatory" evidence="7">
    <location>
        <begin position="596"/>
        <end position="712"/>
    </location>
</feature>
<dbReference type="NCBIfam" id="TIGR00229">
    <property type="entry name" value="sensory_box"/>
    <property type="match status" value="1"/>
</dbReference>
<evidence type="ECO:0000256" key="1">
    <source>
        <dbReference type="ARBA" id="ARBA00000085"/>
    </source>
</evidence>
<evidence type="ECO:0000313" key="9">
    <source>
        <dbReference type="EMBL" id="GAA0675871.1"/>
    </source>
</evidence>
<reference evidence="9 10" key="1">
    <citation type="journal article" date="2019" name="Int. J. Syst. Evol. Microbiol.">
        <title>The Global Catalogue of Microorganisms (GCM) 10K type strain sequencing project: providing services to taxonomists for standard genome sequencing and annotation.</title>
        <authorList>
            <consortium name="The Broad Institute Genomics Platform"/>
            <consortium name="The Broad Institute Genome Sequencing Center for Infectious Disease"/>
            <person name="Wu L."/>
            <person name="Ma J."/>
        </authorList>
    </citation>
    <scope>NUCLEOTIDE SEQUENCE [LARGE SCALE GENOMIC DNA]</scope>
    <source>
        <strain evidence="9 10">JCM 14603</strain>
    </source>
</reference>
<dbReference type="SMART" id="SM00448">
    <property type="entry name" value="REC"/>
    <property type="match status" value="1"/>
</dbReference>
<dbReference type="PROSITE" id="PS50113">
    <property type="entry name" value="PAC"/>
    <property type="match status" value="1"/>
</dbReference>
<dbReference type="InterPro" id="IPR003661">
    <property type="entry name" value="HisK_dim/P_dom"/>
</dbReference>
<name>A0ABN1HZI0_9SPHN</name>
<dbReference type="SMART" id="SM00091">
    <property type="entry name" value="PAS"/>
    <property type="match status" value="2"/>
</dbReference>
<dbReference type="CDD" id="cd00130">
    <property type="entry name" value="PAS"/>
    <property type="match status" value="2"/>
</dbReference>
<dbReference type="InterPro" id="IPR004358">
    <property type="entry name" value="Sig_transdc_His_kin-like_C"/>
</dbReference>
<protein>
    <recommendedName>
        <fullName evidence="2">histidine kinase</fullName>
        <ecNumber evidence="2">2.7.13.3</ecNumber>
    </recommendedName>
</protein>
<organism evidence="9 10">
    <name type="scientific">Sphingomonas insulae</name>
    <dbReference type="NCBI Taxonomy" id="424800"/>
    <lineage>
        <taxon>Bacteria</taxon>
        <taxon>Pseudomonadati</taxon>
        <taxon>Pseudomonadota</taxon>
        <taxon>Alphaproteobacteria</taxon>
        <taxon>Sphingomonadales</taxon>
        <taxon>Sphingomonadaceae</taxon>
        <taxon>Sphingomonas</taxon>
    </lineage>
</organism>
<sequence>MEQTIEPKHVGHAETYWRTDKPVGGLVSNLGAAPDAADFQLLADNLPVLCWMARADGYRVWYNRRWHDYCGSTPQQMEGFGWQSVHDPDQVDLVTGRIQASIRAGEPFEMVYPLRGADGVLRPFLTRITPLRDGSGRVVRWFGVNTEVGAQLQEETRRDATEQGLRDQASAEIVNGERIQLALAAGAILGTWVWDPPTDRFTVDEAFAVNFGLDPALGRTGISLAQVVETVHPDDQAGLAAAIEEAVQRGGRYAHQYRVRRADGQYYWLEANGHVEHAADGTALRFPGVLIDVEERRSLIEERDRAWAELRHLNETLEQRIETRTGELMQAEEALRQSQKMEAVGQLTGGLAHDFNNLLAGIAGSLDLMELRIGQGRLKDVEKYMTAAQGAAKRAAALTHRLLAFSRRQTLAPKVTDVNAMVSGMLDLIQRTVGPANLVEPALAVDAWAALVDPSQLENALLNLCINARDAMPDGGRITIETENRTIDPLTAKRLDMPEGDYLSLCVSDTGVGMAPEVITKAFDPFFTTKPLGEGTGLGLSMIYGFAKQSGGEVRIHSEIGKGTSVCVYLPRHAGEASSSEDRPSLRSPPAGEGETVLVVDDEATVRMLVSDVLRDLGYTAIEAADGAGGLQVLQSDARIDLLVTDVGLPGGMNGRQMADAARTNRPDLKVLFITGYAETAVISHGHLDASMSVLGKPFSLDTLAARIRELIVG</sequence>
<dbReference type="CDD" id="cd00082">
    <property type="entry name" value="HisKA"/>
    <property type="match status" value="1"/>
</dbReference>
<evidence type="ECO:0000259" key="7">
    <source>
        <dbReference type="PROSITE" id="PS50110"/>
    </source>
</evidence>
<gene>
    <name evidence="9" type="ORF">GCM10009102_30300</name>
</gene>
<dbReference type="InterPro" id="IPR036097">
    <property type="entry name" value="HisK_dim/P_sf"/>
</dbReference>
<dbReference type="SMART" id="SM00086">
    <property type="entry name" value="PAC"/>
    <property type="match status" value="2"/>
</dbReference>
<comment type="caution">
    <text evidence="9">The sequence shown here is derived from an EMBL/GenBank/DDBJ whole genome shotgun (WGS) entry which is preliminary data.</text>
</comment>
<dbReference type="RefSeq" id="WP_208404215.1">
    <property type="nucleotide sequence ID" value="NZ_BAAAES010000011.1"/>
</dbReference>
<dbReference type="Pfam" id="PF02518">
    <property type="entry name" value="HATPase_c"/>
    <property type="match status" value="1"/>
</dbReference>
<dbReference type="SMART" id="SM00387">
    <property type="entry name" value="HATPase_c"/>
    <property type="match status" value="1"/>
</dbReference>